<dbReference type="Gene3D" id="2.60.120.430">
    <property type="entry name" value="Galactose-binding lectin"/>
    <property type="match status" value="1"/>
</dbReference>
<evidence type="ECO:0000256" key="1">
    <source>
        <dbReference type="SAM" id="MobiDB-lite"/>
    </source>
</evidence>
<accession>A0A521BLD5</accession>
<evidence type="ECO:0000313" key="4">
    <source>
        <dbReference type="Proteomes" id="UP000317484"/>
    </source>
</evidence>
<dbReference type="AlphaFoldDB" id="A0A521BLD5"/>
<sequence>MSTSAPGRLSPDPAPPDRVPGERRPRGRRVAAVAAATAAGGLLVWGIVAVTTGSAEGALEVPGEANVFGAGIDVPPEPGGGGGGEPPVLSRLPEGEGRVVTFPDVGGRVTPIEFYADEVGPAGDGGRYGTTDLESSGGISGIEHRENGMFLVGVFLTEDPPQGEAPPRLDVTDVDTTRPVEPEIGQTFLIGDGEDLRVAAPDEATRLFLGFADGHWYQGAPGWYDNNAGSVTVTVAVDAG</sequence>
<organism evidence="3 4">
    <name type="scientific">Geodermatophilus aquaeductus</name>
    <dbReference type="NCBI Taxonomy" id="1564161"/>
    <lineage>
        <taxon>Bacteria</taxon>
        <taxon>Bacillati</taxon>
        <taxon>Actinomycetota</taxon>
        <taxon>Actinomycetes</taxon>
        <taxon>Geodermatophilales</taxon>
        <taxon>Geodermatophilaceae</taxon>
        <taxon>Geodermatophilus</taxon>
    </lineage>
</organism>
<evidence type="ECO:0000256" key="2">
    <source>
        <dbReference type="SAM" id="Phobius"/>
    </source>
</evidence>
<gene>
    <name evidence="3" type="ORF">SAMN06273567_101824</name>
</gene>
<dbReference type="EMBL" id="FXTJ01000001">
    <property type="protein sequence ID" value="SMO47611.1"/>
    <property type="molecule type" value="Genomic_DNA"/>
</dbReference>
<keyword evidence="2" id="KW-1133">Transmembrane helix</keyword>
<feature type="region of interest" description="Disordered" evidence="1">
    <location>
        <begin position="1"/>
        <end position="30"/>
    </location>
</feature>
<feature type="transmembrane region" description="Helical" evidence="2">
    <location>
        <begin position="30"/>
        <end position="50"/>
    </location>
</feature>
<proteinExistence type="predicted"/>
<dbReference type="Proteomes" id="UP000317484">
    <property type="component" value="Unassembled WGS sequence"/>
</dbReference>
<protein>
    <submittedName>
        <fullName evidence="3">Uncharacterized protein</fullName>
    </submittedName>
</protein>
<evidence type="ECO:0000313" key="3">
    <source>
        <dbReference type="EMBL" id="SMO47611.1"/>
    </source>
</evidence>
<keyword evidence="2" id="KW-0812">Transmembrane</keyword>
<keyword evidence="4" id="KW-1185">Reference proteome</keyword>
<keyword evidence="2" id="KW-0472">Membrane</keyword>
<name>A0A521BLD5_9ACTN</name>
<reference evidence="3 4" key="1">
    <citation type="submission" date="2017-05" db="EMBL/GenBank/DDBJ databases">
        <authorList>
            <person name="Varghese N."/>
            <person name="Submissions S."/>
        </authorList>
    </citation>
    <scope>NUCLEOTIDE SEQUENCE [LARGE SCALE GENOMIC DNA]</scope>
    <source>
        <strain evidence="3 4">DSM 46834</strain>
    </source>
</reference>